<evidence type="ECO:0000313" key="7">
    <source>
        <dbReference type="Proteomes" id="UP001500842"/>
    </source>
</evidence>
<dbReference type="PANTHER" id="PTHR30204:SF69">
    <property type="entry name" value="MERR-FAMILY TRANSCRIPTIONAL REGULATOR"/>
    <property type="match status" value="1"/>
</dbReference>
<dbReference type="InterPro" id="IPR009061">
    <property type="entry name" value="DNA-bd_dom_put_sf"/>
</dbReference>
<dbReference type="PANTHER" id="PTHR30204">
    <property type="entry name" value="REDOX-CYCLING DRUG-SENSING TRANSCRIPTIONAL ACTIVATOR SOXR"/>
    <property type="match status" value="1"/>
</dbReference>
<gene>
    <name evidence="6" type="ORF">GCM10009788_41340</name>
</gene>
<name>A0ABN2B5F3_9ACTN</name>
<dbReference type="SUPFAM" id="SSF46955">
    <property type="entry name" value="Putative DNA-binding domain"/>
    <property type="match status" value="1"/>
</dbReference>
<comment type="caution">
    <text evidence="6">The sequence shown here is derived from an EMBL/GenBank/DDBJ whole genome shotgun (WGS) entry which is preliminary data.</text>
</comment>
<evidence type="ECO:0000313" key="6">
    <source>
        <dbReference type="EMBL" id="GAA1534164.1"/>
    </source>
</evidence>
<proteinExistence type="predicted"/>
<dbReference type="InterPro" id="IPR047057">
    <property type="entry name" value="MerR_fam"/>
</dbReference>
<reference evidence="6 7" key="1">
    <citation type="journal article" date="2019" name="Int. J. Syst. Evol. Microbiol.">
        <title>The Global Catalogue of Microorganisms (GCM) 10K type strain sequencing project: providing services to taxonomists for standard genome sequencing and annotation.</title>
        <authorList>
            <consortium name="The Broad Institute Genomics Platform"/>
            <consortium name="The Broad Institute Genome Sequencing Center for Infectious Disease"/>
            <person name="Wu L."/>
            <person name="Ma J."/>
        </authorList>
    </citation>
    <scope>NUCLEOTIDE SEQUENCE [LARGE SCALE GENOMIC DNA]</scope>
    <source>
        <strain evidence="6 7">JCM 14942</strain>
    </source>
</reference>
<evidence type="ECO:0000256" key="4">
    <source>
        <dbReference type="ARBA" id="ARBA00023163"/>
    </source>
</evidence>
<keyword evidence="7" id="KW-1185">Reference proteome</keyword>
<keyword evidence="3" id="KW-0238">DNA-binding</keyword>
<accession>A0ABN2B5F3</accession>
<dbReference type="InterPro" id="IPR000551">
    <property type="entry name" value="MerR-type_HTH_dom"/>
</dbReference>
<keyword evidence="2" id="KW-0805">Transcription regulation</keyword>
<sequence length="128" mass="14013">MRIGELAERTGVAPRLIRYYEQQGLLSADRMPNGYRTYGEDHVERIDRVAGLVQAGVPTRLVKVLLEAEAACALEQPTCSAEVAALLAEELVGLERRIACLSRSRDTIRRFLAQVSAGSSAPVIHRPA</sequence>
<dbReference type="EMBL" id="BAAAOR010000030">
    <property type="protein sequence ID" value="GAA1534164.1"/>
    <property type="molecule type" value="Genomic_DNA"/>
</dbReference>
<feature type="domain" description="HTH merR-type" evidence="5">
    <location>
        <begin position="1"/>
        <end position="68"/>
    </location>
</feature>
<dbReference type="Gene3D" id="1.10.1660.10">
    <property type="match status" value="1"/>
</dbReference>
<dbReference type="PROSITE" id="PS00552">
    <property type="entry name" value="HTH_MERR_1"/>
    <property type="match status" value="1"/>
</dbReference>
<protein>
    <submittedName>
        <fullName evidence="6">MerR family transcriptional regulator</fullName>
    </submittedName>
</protein>
<dbReference type="PRINTS" id="PR00040">
    <property type="entry name" value="HTHMERR"/>
</dbReference>
<dbReference type="Proteomes" id="UP001500842">
    <property type="component" value="Unassembled WGS sequence"/>
</dbReference>
<evidence type="ECO:0000256" key="1">
    <source>
        <dbReference type="ARBA" id="ARBA00022491"/>
    </source>
</evidence>
<keyword evidence="4" id="KW-0804">Transcription</keyword>
<keyword evidence="1" id="KW-0678">Repressor</keyword>
<evidence type="ECO:0000259" key="5">
    <source>
        <dbReference type="PROSITE" id="PS50937"/>
    </source>
</evidence>
<dbReference type="RefSeq" id="WP_141007368.1">
    <property type="nucleotide sequence ID" value="NZ_BAAAOR010000030.1"/>
</dbReference>
<organism evidence="6 7">
    <name type="scientific">Nocardioides humi</name>
    <dbReference type="NCBI Taxonomy" id="449461"/>
    <lineage>
        <taxon>Bacteria</taxon>
        <taxon>Bacillati</taxon>
        <taxon>Actinomycetota</taxon>
        <taxon>Actinomycetes</taxon>
        <taxon>Propionibacteriales</taxon>
        <taxon>Nocardioidaceae</taxon>
        <taxon>Nocardioides</taxon>
    </lineage>
</organism>
<evidence type="ECO:0000256" key="2">
    <source>
        <dbReference type="ARBA" id="ARBA00023015"/>
    </source>
</evidence>
<dbReference type="PROSITE" id="PS50937">
    <property type="entry name" value="HTH_MERR_2"/>
    <property type="match status" value="1"/>
</dbReference>
<dbReference type="Pfam" id="PF13411">
    <property type="entry name" value="MerR_1"/>
    <property type="match status" value="1"/>
</dbReference>
<dbReference type="SMART" id="SM00422">
    <property type="entry name" value="HTH_MERR"/>
    <property type="match status" value="1"/>
</dbReference>
<evidence type="ECO:0000256" key="3">
    <source>
        <dbReference type="ARBA" id="ARBA00023125"/>
    </source>
</evidence>